<dbReference type="EMBL" id="JAQQFR010000001">
    <property type="protein sequence ID" value="MFL9877162.1"/>
    <property type="molecule type" value="Genomic_DNA"/>
</dbReference>
<keyword evidence="2" id="KW-0812">Transmembrane</keyword>
<name>A0ABW8Z243_9BURK</name>
<proteinExistence type="predicted"/>
<comment type="caution">
    <text evidence="3">The sequence shown here is derived from an EMBL/GenBank/DDBJ whole genome shotgun (WGS) entry which is preliminary data.</text>
</comment>
<dbReference type="PANTHER" id="PTHR34219">
    <property type="entry name" value="IRON-REGULATED INNER MEMBRANE PROTEIN-RELATED"/>
    <property type="match status" value="1"/>
</dbReference>
<sequence length="549" mass="60834">MREGFRQSMAWLHTWSGLLVCWVLFLVFCAGTASYFREEITLWMKPELHASHSADISTAQAAQVALTALQVKAPDASRWFITLPAERSTALRIGWISPPPKDAPPKTRGKFTSQVIDPLTGEKMPDVRETRGGEFLYRLHFDLHYMPPLWARWIVGFCAMFMLVAIVSGVITHKRIFKDFFTFRPKKGQRSWLDAHNATAVLALPYHLMITYTGLVTLMFMYMPWGIQTAYKGNQDSFFADVFPSAKNGKAAGKPMPLTPLQPLLAEAEQRWHGMRAVGITINHPGDANATIQIRREEEKGLNYIQPSVQYNGVTGALMSADGEDIGGANATRGVLYGLHIGHFANPLLRVLFFLCGLSGCAMVATGALLWAVKTRQSHAKKLVQGGHIGVGFGLRLVEALNIGAIAGLPIAFATYFWANRLLPVAMEKRPNAEMNWFFIAWGIAAVLAQIRPDRRMWQWQLWVGALLFMGIPVLNVFTTSSHLGVTLFMARGPWPVAGFDLTVLALGIGLAFAAWHLGRKKKAAKKIGKTHSHNNADNANDTKLQEAA</sequence>
<feature type="transmembrane region" description="Helical" evidence="2">
    <location>
        <begin position="150"/>
        <end position="171"/>
    </location>
</feature>
<gene>
    <name evidence="3" type="ORF">PQR63_02115</name>
</gene>
<protein>
    <submittedName>
        <fullName evidence="3">PepSY-associated TM helix domain-containing protein</fullName>
    </submittedName>
</protein>
<keyword evidence="2" id="KW-1133">Transmembrane helix</keyword>
<evidence type="ECO:0000313" key="3">
    <source>
        <dbReference type="EMBL" id="MFL9877162.1"/>
    </source>
</evidence>
<evidence type="ECO:0000313" key="4">
    <source>
        <dbReference type="Proteomes" id="UP001629214"/>
    </source>
</evidence>
<feature type="region of interest" description="Disordered" evidence="1">
    <location>
        <begin position="527"/>
        <end position="549"/>
    </location>
</feature>
<feature type="transmembrane region" description="Helical" evidence="2">
    <location>
        <begin position="12"/>
        <end position="36"/>
    </location>
</feature>
<keyword evidence="2" id="KW-0472">Membrane</keyword>
<reference evidence="3 4" key="1">
    <citation type="journal article" date="2024" name="Chem. Sci.">
        <title>Discovery of megapolipeptins by genome mining of a Burkholderiales bacteria collection.</title>
        <authorList>
            <person name="Paulo B.S."/>
            <person name="Recchia M.J.J."/>
            <person name="Lee S."/>
            <person name="Fergusson C.H."/>
            <person name="Romanowski S.B."/>
            <person name="Hernandez A."/>
            <person name="Krull N."/>
            <person name="Liu D.Y."/>
            <person name="Cavanagh H."/>
            <person name="Bos A."/>
            <person name="Gray C.A."/>
            <person name="Murphy B.T."/>
            <person name="Linington R.G."/>
            <person name="Eustaquio A.S."/>
        </authorList>
    </citation>
    <scope>NUCLEOTIDE SEQUENCE [LARGE SCALE GENOMIC DNA]</scope>
    <source>
        <strain evidence="3 4">RL21-008-BIB-B</strain>
    </source>
</reference>
<dbReference type="Proteomes" id="UP001629214">
    <property type="component" value="Unassembled WGS sequence"/>
</dbReference>
<feature type="transmembrane region" description="Helical" evidence="2">
    <location>
        <begin position="192"/>
        <end position="215"/>
    </location>
</feature>
<feature type="transmembrane region" description="Helical" evidence="2">
    <location>
        <begin position="498"/>
        <end position="518"/>
    </location>
</feature>
<dbReference type="PANTHER" id="PTHR34219:SF4">
    <property type="entry name" value="PEPSY DOMAIN-CONTAINING PROTEIN"/>
    <property type="match status" value="1"/>
</dbReference>
<accession>A0ABW8Z243</accession>
<organism evidence="3 4">
    <name type="scientific">Herbaspirillum rhizosphaerae</name>
    <dbReference type="NCBI Taxonomy" id="346179"/>
    <lineage>
        <taxon>Bacteria</taxon>
        <taxon>Pseudomonadati</taxon>
        <taxon>Pseudomonadota</taxon>
        <taxon>Betaproteobacteria</taxon>
        <taxon>Burkholderiales</taxon>
        <taxon>Oxalobacteraceae</taxon>
        <taxon>Herbaspirillum</taxon>
    </lineage>
</organism>
<feature type="transmembrane region" description="Helical" evidence="2">
    <location>
        <begin position="351"/>
        <end position="373"/>
    </location>
</feature>
<feature type="compositionally biased region" description="Polar residues" evidence="1">
    <location>
        <begin position="534"/>
        <end position="543"/>
    </location>
</feature>
<feature type="transmembrane region" description="Helical" evidence="2">
    <location>
        <begin position="393"/>
        <end position="417"/>
    </location>
</feature>
<feature type="transmembrane region" description="Helical" evidence="2">
    <location>
        <begin position="460"/>
        <end position="478"/>
    </location>
</feature>
<dbReference type="InterPro" id="IPR005625">
    <property type="entry name" value="PepSY-ass_TM"/>
</dbReference>
<dbReference type="Pfam" id="PF03929">
    <property type="entry name" value="PepSY_TM"/>
    <property type="match status" value="1"/>
</dbReference>
<evidence type="ECO:0000256" key="1">
    <source>
        <dbReference type="SAM" id="MobiDB-lite"/>
    </source>
</evidence>
<dbReference type="RefSeq" id="WP_408165215.1">
    <property type="nucleotide sequence ID" value="NZ_JAQQFR010000001.1"/>
</dbReference>
<feature type="transmembrane region" description="Helical" evidence="2">
    <location>
        <begin position="437"/>
        <end position="453"/>
    </location>
</feature>
<evidence type="ECO:0000256" key="2">
    <source>
        <dbReference type="SAM" id="Phobius"/>
    </source>
</evidence>
<keyword evidence="4" id="KW-1185">Reference proteome</keyword>